<gene>
    <name evidence="8" type="ORF">AW171_hschr63571</name>
</gene>
<dbReference type="InterPro" id="IPR012580">
    <property type="entry name" value="NUC153"/>
</dbReference>
<dbReference type="RefSeq" id="XP_017988604.1">
    <property type="nucleotide sequence ID" value="XM_018133270.1"/>
</dbReference>
<dbReference type="InterPro" id="IPR056750">
    <property type="entry name" value="RRM_ESF1"/>
</dbReference>
<reference evidence="8 9" key="1">
    <citation type="submission" date="2016-01" db="EMBL/GenBank/DDBJ databases">
        <title>Genome sequence of the yeast Holleya sinecauda.</title>
        <authorList>
            <person name="Dietrich F.S."/>
        </authorList>
    </citation>
    <scope>NUCLEOTIDE SEQUENCE [LARGE SCALE GENOMIC DNA]</scope>
    <source>
        <strain evidence="8 9">ATCC 58844</strain>
    </source>
</reference>
<evidence type="ECO:0000256" key="4">
    <source>
        <dbReference type="ARBA" id="ARBA00023242"/>
    </source>
</evidence>
<dbReference type="GO" id="GO:0006364">
    <property type="term" value="P:rRNA processing"/>
    <property type="evidence" value="ECO:0007669"/>
    <property type="project" value="InterPro"/>
</dbReference>
<dbReference type="EMBL" id="CP014246">
    <property type="protein sequence ID" value="AMD21608.1"/>
    <property type="molecule type" value="Genomic_DNA"/>
</dbReference>
<comment type="similarity">
    <text evidence="2">Belongs to the ESF1 family.</text>
</comment>
<accession>A0A0X8HUE6</accession>
<evidence type="ECO:0000256" key="3">
    <source>
        <dbReference type="ARBA" id="ARBA00023054"/>
    </source>
</evidence>
<dbReference type="STRING" id="45286.A0A0X8HUE6"/>
<dbReference type="Pfam" id="PF08159">
    <property type="entry name" value="NUC153"/>
    <property type="match status" value="1"/>
</dbReference>
<feature type="region of interest" description="Disordered" evidence="5">
    <location>
        <begin position="1"/>
        <end position="29"/>
    </location>
</feature>
<dbReference type="GO" id="GO:0005730">
    <property type="term" value="C:nucleolus"/>
    <property type="evidence" value="ECO:0007669"/>
    <property type="project" value="UniProtKB-SubCell"/>
</dbReference>
<sequence>MSEKKLESVTKDSRFSRIHNDPKFKQTRSKNVKIKLDDRFSKSDLEFKAKAKVDKYGRRIVDGKNKDAKDFDKYFVKDKESDEEEESDDNGKVAVVDRARGEVPSDYVSSSEEDTSSDSEEDSEDSEVEVESEEDTKEAPPPAGDASKTLAVVNLDWDYVRSVDLMVTFKSFVPKGGKIEKICIYPSEFGKERMKQEDVAGPPRELFKSKKKKSNDDDDSDVDINDLYDQEDGEKDYDSGALRKYQLERLRYYYAVVYCDDVSTAEAIYQNCDGTEYESTANMFDIRYVPDGVTFDDEPRDECDKVPNDYKPIQFSTSALQHSQVKLTWDETPADRVEMTKRAFSQKELDDMDFKAYLASDSDESEREISEEAKNKLKSLVTSSTKVANKSLFDEEAADDEEEADVEITFTPALENGEPQAAKDSDEISTIDKIKLKEKDRRKKRKERVKELKKQAEEEKKSKRHTTNSEDQDSEAARKNQAELELLMLDENETESKVNSKAHFNMKEIIRSEKEQFKRNKFQDKRKIVEDSFKPDLNDPRFQEVFEDRDFAIDPSQPEFKPTNAMKEILKERRNRSSKLSHSKKRKAEEPNNNNNISTLVNKLKNSSKKNKTK</sequence>
<dbReference type="GO" id="GO:0003723">
    <property type="term" value="F:RNA binding"/>
    <property type="evidence" value="ECO:0007669"/>
    <property type="project" value="TreeGrafter"/>
</dbReference>
<feature type="compositionally biased region" description="Basic residues" evidence="5">
    <location>
        <begin position="573"/>
        <end position="586"/>
    </location>
</feature>
<evidence type="ECO:0000313" key="8">
    <source>
        <dbReference type="EMBL" id="AMD21608.1"/>
    </source>
</evidence>
<comment type="subcellular location">
    <subcellularLocation>
        <location evidence="1">Nucleus</location>
        <location evidence="1">Nucleolus</location>
    </subcellularLocation>
</comment>
<dbReference type="InterPro" id="IPR012677">
    <property type="entry name" value="Nucleotide-bd_a/b_plait_sf"/>
</dbReference>
<dbReference type="PANTHER" id="PTHR12202:SF0">
    <property type="entry name" value="ESF1 HOMOLOG"/>
    <property type="match status" value="1"/>
</dbReference>
<feature type="region of interest" description="Disordered" evidence="5">
    <location>
        <begin position="193"/>
        <end position="232"/>
    </location>
</feature>
<dbReference type="Proteomes" id="UP000243052">
    <property type="component" value="Chromosome vi"/>
</dbReference>
<protein>
    <submittedName>
        <fullName evidence="8">HFL248Wp</fullName>
    </submittedName>
</protein>
<dbReference type="OrthoDB" id="431825at2759"/>
<feature type="compositionally biased region" description="Acidic residues" evidence="5">
    <location>
        <begin position="111"/>
        <end position="136"/>
    </location>
</feature>
<evidence type="ECO:0000256" key="5">
    <source>
        <dbReference type="SAM" id="MobiDB-lite"/>
    </source>
</evidence>
<feature type="compositionally biased region" description="Basic and acidic residues" evidence="5">
    <location>
        <begin position="448"/>
        <end position="461"/>
    </location>
</feature>
<evidence type="ECO:0000313" key="9">
    <source>
        <dbReference type="Proteomes" id="UP000243052"/>
    </source>
</evidence>
<evidence type="ECO:0000259" key="7">
    <source>
        <dbReference type="Pfam" id="PF25121"/>
    </source>
</evidence>
<feature type="region of interest" description="Disordered" evidence="5">
    <location>
        <begin position="410"/>
        <end position="429"/>
    </location>
</feature>
<evidence type="ECO:0000256" key="1">
    <source>
        <dbReference type="ARBA" id="ARBA00004604"/>
    </source>
</evidence>
<name>A0A0X8HUE6_9SACH</name>
<dbReference type="PANTHER" id="PTHR12202">
    <property type="entry name" value="ESF1 HOMOLOG"/>
    <property type="match status" value="1"/>
</dbReference>
<dbReference type="Pfam" id="PF25121">
    <property type="entry name" value="RRM_ESF1"/>
    <property type="match status" value="1"/>
</dbReference>
<keyword evidence="3" id="KW-0175">Coiled coil</keyword>
<feature type="domain" description="NUC153" evidence="6">
    <location>
        <begin position="539"/>
        <end position="567"/>
    </location>
</feature>
<dbReference type="InterPro" id="IPR039754">
    <property type="entry name" value="Esf1"/>
</dbReference>
<keyword evidence="9" id="KW-1185">Reference proteome</keyword>
<feature type="region of interest" description="Disordered" evidence="5">
    <location>
        <begin position="435"/>
        <end position="505"/>
    </location>
</feature>
<keyword evidence="4" id="KW-0539">Nucleus</keyword>
<proteinExistence type="inferred from homology"/>
<evidence type="ECO:0000259" key="6">
    <source>
        <dbReference type="Pfam" id="PF08159"/>
    </source>
</evidence>
<dbReference type="GeneID" id="28724906"/>
<feature type="compositionally biased region" description="Acidic residues" evidence="5">
    <location>
        <begin position="216"/>
        <end position="232"/>
    </location>
</feature>
<feature type="domain" description="ESF1 RRM" evidence="7">
    <location>
        <begin position="149"/>
        <end position="303"/>
    </location>
</feature>
<feature type="region of interest" description="Disordered" evidence="5">
    <location>
        <begin position="550"/>
        <end position="614"/>
    </location>
</feature>
<dbReference type="AlphaFoldDB" id="A0A0X8HUE6"/>
<feature type="region of interest" description="Disordered" evidence="5">
    <location>
        <begin position="77"/>
        <end position="148"/>
    </location>
</feature>
<organism evidence="8 9">
    <name type="scientific">Eremothecium sinecaudum</name>
    <dbReference type="NCBI Taxonomy" id="45286"/>
    <lineage>
        <taxon>Eukaryota</taxon>
        <taxon>Fungi</taxon>
        <taxon>Dikarya</taxon>
        <taxon>Ascomycota</taxon>
        <taxon>Saccharomycotina</taxon>
        <taxon>Saccharomycetes</taxon>
        <taxon>Saccharomycetales</taxon>
        <taxon>Saccharomycetaceae</taxon>
        <taxon>Eremothecium</taxon>
    </lineage>
</organism>
<dbReference type="Gene3D" id="3.30.70.330">
    <property type="match status" value="1"/>
</dbReference>
<evidence type="ECO:0000256" key="2">
    <source>
        <dbReference type="ARBA" id="ARBA00009087"/>
    </source>
</evidence>
<feature type="compositionally biased region" description="Basic and acidic residues" evidence="5">
    <location>
        <begin position="1"/>
        <end position="24"/>
    </location>
</feature>
<feature type="compositionally biased region" description="Basic and acidic residues" evidence="5">
    <location>
        <begin position="89"/>
        <end position="103"/>
    </location>
</feature>